<keyword evidence="2" id="KW-0472">Membrane</keyword>
<accession>A0A290ZCM9</accession>
<dbReference type="EMBL" id="CP023445">
    <property type="protein sequence ID" value="ATE56768.1"/>
    <property type="molecule type" value="Genomic_DNA"/>
</dbReference>
<evidence type="ECO:0000256" key="1">
    <source>
        <dbReference type="SAM" id="MobiDB-lite"/>
    </source>
</evidence>
<name>A0A290ZCM9_9PSEU</name>
<keyword evidence="4" id="KW-1185">Reference proteome</keyword>
<feature type="region of interest" description="Disordered" evidence="1">
    <location>
        <begin position="115"/>
        <end position="148"/>
    </location>
</feature>
<protein>
    <submittedName>
        <fullName evidence="3">Uncharacterized protein</fullName>
    </submittedName>
</protein>
<feature type="compositionally biased region" description="Low complexity" evidence="1">
    <location>
        <begin position="116"/>
        <end position="130"/>
    </location>
</feature>
<reference evidence="3" key="1">
    <citation type="submission" date="2017-09" db="EMBL/GenBank/DDBJ databases">
        <title>Complete Genome Sequence of ansamitocin-producing Bacterium Actinosynnema pretiosum X47.</title>
        <authorList>
            <person name="Cao G."/>
            <person name="Zong G."/>
            <person name="Zhong C."/>
            <person name="Fu J."/>
        </authorList>
    </citation>
    <scope>NUCLEOTIDE SEQUENCE [LARGE SCALE GENOMIC DNA]</scope>
    <source>
        <strain evidence="3">X47</strain>
    </source>
</reference>
<evidence type="ECO:0000313" key="4">
    <source>
        <dbReference type="Proteomes" id="UP000218505"/>
    </source>
</evidence>
<proteinExistence type="predicted"/>
<evidence type="ECO:0000313" key="3">
    <source>
        <dbReference type="EMBL" id="ATE56768.1"/>
    </source>
</evidence>
<organism evidence="3 4">
    <name type="scientific">Actinosynnema pretiosum</name>
    <dbReference type="NCBI Taxonomy" id="42197"/>
    <lineage>
        <taxon>Bacteria</taxon>
        <taxon>Bacillati</taxon>
        <taxon>Actinomycetota</taxon>
        <taxon>Actinomycetes</taxon>
        <taxon>Pseudonocardiales</taxon>
        <taxon>Pseudonocardiaceae</taxon>
        <taxon>Actinosynnema</taxon>
    </lineage>
</organism>
<feature type="region of interest" description="Disordered" evidence="1">
    <location>
        <begin position="1"/>
        <end position="81"/>
    </location>
</feature>
<dbReference type="AlphaFoldDB" id="A0A290ZCM9"/>
<dbReference type="Proteomes" id="UP000218505">
    <property type="component" value="Chromosome"/>
</dbReference>
<keyword evidence="2" id="KW-0812">Transmembrane</keyword>
<gene>
    <name evidence="3" type="ORF">CNX65_28650</name>
</gene>
<sequence>MGPPPPQDQGQPQPVPPTPQQTPSGTLTFEPVPGHQGPPHLGGPPSHGGYDQGFHRQPPPPPHGAPGQRARSHPATAPGLSAVPFQRRTAVVRIIGLVGIAVVSGLVWMMFQSGEGPKSSTGAPTPSSASQVPAGEFEFTPSTQAPAPRRDAECASHAYGQAKDFFTKTPCEELIRALYTTTAAGGAKVHTSVAVVRMKSAEDATALMELTNRDGTGNVNDLVKDGAVKVDGITTLGGGGYASALSDRDVVIVESDTAKADNTGAGHTDLMRRISADALRLAAGLG</sequence>
<dbReference type="KEGG" id="apre:CNX65_28650"/>
<keyword evidence="2" id="KW-1133">Transmembrane helix</keyword>
<evidence type="ECO:0000256" key="2">
    <source>
        <dbReference type="SAM" id="Phobius"/>
    </source>
</evidence>
<feature type="compositionally biased region" description="Low complexity" evidence="1">
    <location>
        <begin position="21"/>
        <end position="49"/>
    </location>
</feature>
<feature type="compositionally biased region" description="Pro residues" evidence="1">
    <location>
        <begin position="1"/>
        <end position="20"/>
    </location>
</feature>
<feature type="transmembrane region" description="Helical" evidence="2">
    <location>
        <begin position="90"/>
        <end position="111"/>
    </location>
</feature>